<dbReference type="Gramene" id="OPUNC10G09990.1">
    <property type="protein sequence ID" value="OPUNC10G09990.1"/>
    <property type="gene ID" value="OPUNC10G09990"/>
</dbReference>
<dbReference type="Proteomes" id="UP000026962">
    <property type="component" value="Chromosome 10"/>
</dbReference>
<sequence length="115" mass="11659">MAMGGERAAATATGGERAAVTTTGGERATMTAGRSGGEREAAAMIGGATVTIGLDNARVSRTHIAFILKAKNPIGASLISVGYLPIKGIRCVRCGDGGSCGGSVLARMKNRRRRP</sequence>
<dbReference type="HOGENOM" id="CLU_2112864_0_0_1"/>
<name>A0A0E0M860_ORYPU</name>
<feature type="region of interest" description="Disordered" evidence="1">
    <location>
        <begin position="1"/>
        <end position="38"/>
    </location>
</feature>
<reference evidence="2" key="2">
    <citation type="submission" date="2018-05" db="EMBL/GenBank/DDBJ databases">
        <title>OpunRS2 (Oryza punctata Reference Sequence Version 2).</title>
        <authorList>
            <person name="Zhang J."/>
            <person name="Kudrna D."/>
            <person name="Lee S."/>
            <person name="Talag J."/>
            <person name="Welchert J."/>
            <person name="Wing R.A."/>
        </authorList>
    </citation>
    <scope>NUCLEOTIDE SEQUENCE [LARGE SCALE GENOMIC DNA]</scope>
</reference>
<accession>A0A0E0M860</accession>
<reference evidence="2" key="1">
    <citation type="submission" date="2015-04" db="UniProtKB">
        <authorList>
            <consortium name="EnsemblPlants"/>
        </authorList>
    </citation>
    <scope>IDENTIFICATION</scope>
</reference>
<evidence type="ECO:0000256" key="1">
    <source>
        <dbReference type="SAM" id="MobiDB-lite"/>
    </source>
</evidence>
<dbReference type="AlphaFoldDB" id="A0A0E0M860"/>
<keyword evidence="3" id="KW-1185">Reference proteome</keyword>
<proteinExistence type="predicted"/>
<evidence type="ECO:0000313" key="2">
    <source>
        <dbReference type="EnsemblPlants" id="OPUNC10G09990.1"/>
    </source>
</evidence>
<protein>
    <submittedName>
        <fullName evidence="2">Uncharacterized protein</fullName>
    </submittedName>
</protein>
<organism evidence="2">
    <name type="scientific">Oryza punctata</name>
    <name type="common">Red rice</name>
    <dbReference type="NCBI Taxonomy" id="4537"/>
    <lineage>
        <taxon>Eukaryota</taxon>
        <taxon>Viridiplantae</taxon>
        <taxon>Streptophyta</taxon>
        <taxon>Embryophyta</taxon>
        <taxon>Tracheophyta</taxon>
        <taxon>Spermatophyta</taxon>
        <taxon>Magnoliopsida</taxon>
        <taxon>Liliopsida</taxon>
        <taxon>Poales</taxon>
        <taxon>Poaceae</taxon>
        <taxon>BOP clade</taxon>
        <taxon>Oryzoideae</taxon>
        <taxon>Oryzeae</taxon>
        <taxon>Oryzinae</taxon>
        <taxon>Oryza</taxon>
    </lineage>
</organism>
<evidence type="ECO:0000313" key="3">
    <source>
        <dbReference type="Proteomes" id="UP000026962"/>
    </source>
</evidence>
<dbReference type="EnsemblPlants" id="OPUNC10G09990.1">
    <property type="protein sequence ID" value="OPUNC10G09990.1"/>
    <property type="gene ID" value="OPUNC10G09990"/>
</dbReference>
<feature type="compositionally biased region" description="Low complexity" evidence="1">
    <location>
        <begin position="1"/>
        <end position="26"/>
    </location>
</feature>